<evidence type="ECO:0000313" key="2">
    <source>
        <dbReference type="Proteomes" id="UP001497457"/>
    </source>
</evidence>
<reference evidence="1" key="1">
    <citation type="submission" date="2024-10" db="EMBL/GenBank/DDBJ databases">
        <authorList>
            <person name="Ryan C."/>
        </authorList>
    </citation>
    <scope>NUCLEOTIDE SEQUENCE [LARGE SCALE GENOMIC DNA]</scope>
</reference>
<organism evidence="1 2">
    <name type="scientific">Urochloa decumbens</name>
    <dbReference type="NCBI Taxonomy" id="240449"/>
    <lineage>
        <taxon>Eukaryota</taxon>
        <taxon>Viridiplantae</taxon>
        <taxon>Streptophyta</taxon>
        <taxon>Embryophyta</taxon>
        <taxon>Tracheophyta</taxon>
        <taxon>Spermatophyta</taxon>
        <taxon>Magnoliopsida</taxon>
        <taxon>Liliopsida</taxon>
        <taxon>Poales</taxon>
        <taxon>Poaceae</taxon>
        <taxon>PACMAD clade</taxon>
        <taxon>Panicoideae</taxon>
        <taxon>Panicodae</taxon>
        <taxon>Paniceae</taxon>
        <taxon>Melinidinae</taxon>
        <taxon>Urochloa</taxon>
    </lineage>
</organism>
<dbReference type="AlphaFoldDB" id="A0ABC8ZEN6"/>
<accession>A0ABC8ZEN6</accession>
<protein>
    <submittedName>
        <fullName evidence="1">Uncharacterized protein</fullName>
    </submittedName>
</protein>
<keyword evidence="2" id="KW-1185">Reference proteome</keyword>
<sequence>MEGNRGEGLEERKGDQLAAAPTVGNEMTASAAASGRVTIASTAPGNEVMSIDDEAIAGIMIESDAAKASTVFNFQSAASALNIVAAAEVFVAKQNWDDLETCLAEFLTKVQGDKFYPHPGLFCSLYQAQISYLIGKHQFTEARAILDGKVKPLLDKDNDVMYKPFDLEARVEMLRNCMNHWYLCVFDLCNLPPPADEVEDMNVVISDYLMLYFPTSLQIEASRKNSISDFLKTFNDERGKRHRCLACQWVMSASATSISIVSHIRHLKQVNRCRRVTKWMLEYLANIEGEEEIGIQDLVAGSSGTQSRKRKAPLSSLPTEPDERSVVIPARLALRIWGDLCTSNMLALSALDDDESQSAVEAKEILFRQEELIVDLKNLFFSSMRKHLALGSPLAFLKVNALLNLSNDLFTLLKNLPDVSKLLLQQDDKVAELRRCFMVAAAERPTASADVNCSIGTTPSVLKYMSFRTSHLVQK</sequence>
<evidence type="ECO:0000313" key="1">
    <source>
        <dbReference type="EMBL" id="CAL4959949.1"/>
    </source>
</evidence>
<name>A0ABC8ZEN6_9POAL</name>
<dbReference type="Proteomes" id="UP001497457">
    <property type="component" value="Chromosome 19rd"/>
</dbReference>
<dbReference type="EMBL" id="OZ075129">
    <property type="protein sequence ID" value="CAL4959949.1"/>
    <property type="molecule type" value="Genomic_DNA"/>
</dbReference>
<proteinExistence type="predicted"/>
<gene>
    <name evidence="1" type="ORF">URODEC1_LOCUS44107</name>
</gene>